<feature type="signal peptide" evidence="1">
    <location>
        <begin position="1"/>
        <end position="49"/>
    </location>
</feature>
<keyword evidence="1" id="KW-0732">Signal</keyword>
<gene>
    <name evidence="2" type="ORF">ABEG18_00695</name>
</gene>
<evidence type="ECO:0000256" key="1">
    <source>
        <dbReference type="SAM" id="SignalP"/>
    </source>
</evidence>
<organism evidence="2">
    <name type="scientific">Alsobacter sp. KACC 23698</name>
    <dbReference type="NCBI Taxonomy" id="3149229"/>
    <lineage>
        <taxon>Bacteria</taxon>
        <taxon>Pseudomonadati</taxon>
        <taxon>Pseudomonadota</taxon>
        <taxon>Alphaproteobacteria</taxon>
        <taxon>Hyphomicrobiales</taxon>
        <taxon>Alsobacteraceae</taxon>
        <taxon>Alsobacter</taxon>
    </lineage>
</organism>
<feature type="chain" id="PRO_5043493146" evidence="1">
    <location>
        <begin position="50"/>
        <end position="296"/>
    </location>
</feature>
<protein>
    <submittedName>
        <fullName evidence="2">DUF1194 domain-containing protein</fullName>
    </submittedName>
</protein>
<dbReference type="Pfam" id="PF06707">
    <property type="entry name" value="DUF1194"/>
    <property type="match status" value="1"/>
</dbReference>
<name>A0AAU7JH78_9HYPH</name>
<sequence length="296" mass="32645">MPDRRTFSHRAHEKRRPARLRALGFAARAAGFALLALAAMALQPAPAQARDGANEVDVELVLAVDISYSMDPEEQALQRQGYIEALRSPEVIDAIRKGVNGKIAVTYVEWAGVNTQEVVADWMVIDGRESAVEFTAQLAAKPIRRLYRTSISGAIDFAVPLFDKNDYRGLKQVVDISGDGSNNQGRPVTAARDEALAKGVTINGLPIMLNRPNGGFPEVENLDEYYRDCVIGGPGSFVIPIRERGHFIEAIRTKILLEVALAPPSRWPARVIPAQATEPRSACFFGERQWQQRWGN</sequence>
<dbReference type="EMBL" id="CP157484">
    <property type="protein sequence ID" value="XBO39339.1"/>
    <property type="molecule type" value="Genomic_DNA"/>
</dbReference>
<dbReference type="Gene3D" id="3.40.50.410">
    <property type="entry name" value="von Willebrand factor, type A domain"/>
    <property type="match status" value="1"/>
</dbReference>
<proteinExistence type="predicted"/>
<dbReference type="SUPFAM" id="SSF53300">
    <property type="entry name" value="vWA-like"/>
    <property type="match status" value="1"/>
</dbReference>
<evidence type="ECO:0000313" key="2">
    <source>
        <dbReference type="EMBL" id="XBO39339.1"/>
    </source>
</evidence>
<reference evidence="2" key="1">
    <citation type="submission" date="2024-05" db="EMBL/GenBank/DDBJ databases">
        <authorList>
            <person name="Kim S."/>
            <person name="Heo J."/>
            <person name="Choi H."/>
            <person name="Choi Y."/>
            <person name="Kwon S.-W."/>
            <person name="Kim Y."/>
        </authorList>
    </citation>
    <scope>NUCLEOTIDE SEQUENCE</scope>
    <source>
        <strain evidence="2">KACC 23698</strain>
    </source>
</reference>
<dbReference type="AlphaFoldDB" id="A0AAU7JH78"/>
<accession>A0AAU7JH78</accession>
<dbReference type="InterPro" id="IPR036465">
    <property type="entry name" value="vWFA_dom_sf"/>
</dbReference>
<dbReference type="InterPro" id="IPR010607">
    <property type="entry name" value="DUF1194"/>
</dbReference>